<organism evidence="1 2">
    <name type="scientific">Micromonospora avicenniae</name>
    <dbReference type="NCBI Taxonomy" id="1198245"/>
    <lineage>
        <taxon>Bacteria</taxon>
        <taxon>Bacillati</taxon>
        <taxon>Actinomycetota</taxon>
        <taxon>Actinomycetes</taxon>
        <taxon>Micromonosporales</taxon>
        <taxon>Micromonosporaceae</taxon>
        <taxon>Micromonospora</taxon>
    </lineage>
</organism>
<dbReference type="EMBL" id="FTNF01000008">
    <property type="protein sequence ID" value="SIR32909.1"/>
    <property type="molecule type" value="Genomic_DNA"/>
</dbReference>
<keyword evidence="2" id="KW-1185">Reference proteome</keyword>
<name>A0A1N7A1P1_9ACTN</name>
<reference evidence="1 2" key="1">
    <citation type="submission" date="2017-01" db="EMBL/GenBank/DDBJ databases">
        <authorList>
            <person name="Mah S.A."/>
            <person name="Swanson W.J."/>
            <person name="Moy G.W."/>
            <person name="Vacquier V.D."/>
        </authorList>
    </citation>
    <scope>NUCLEOTIDE SEQUENCE [LARGE SCALE GENOMIC DNA]</scope>
    <source>
        <strain evidence="1 2">DSM 45758</strain>
    </source>
</reference>
<proteinExistence type="predicted"/>
<protein>
    <submittedName>
        <fullName evidence="1">Uncharacterized protein</fullName>
    </submittedName>
</protein>
<dbReference type="STRING" id="1198245.SAMN05444858_108207"/>
<dbReference type="Proteomes" id="UP000186004">
    <property type="component" value="Unassembled WGS sequence"/>
</dbReference>
<sequence length="166" mass="18394">MSMRSISSRGRVQSEPGFASRVLIKPFVTRAGSASTEFDSLRLHSKVCLWRAPDDDPGVGLLTADAVSIPLNRSTGLVIFPQIPSGTTGESAPTTQYHRWFLAHTWMSAEELLILHPDDELPDWLPVYREARLGTLGLPDIQQFIDIGEAWRTHRNRSQPAAEASS</sequence>
<dbReference type="AlphaFoldDB" id="A0A1N7A1P1"/>
<accession>A0A1N7A1P1</accession>
<dbReference type="RefSeq" id="WP_139338009.1">
    <property type="nucleotide sequence ID" value="NZ_FTNF01000008.1"/>
</dbReference>
<dbReference type="OrthoDB" id="2973590at2"/>
<gene>
    <name evidence="1" type="ORF">SAMN05444858_108207</name>
</gene>
<evidence type="ECO:0000313" key="1">
    <source>
        <dbReference type="EMBL" id="SIR32909.1"/>
    </source>
</evidence>
<evidence type="ECO:0000313" key="2">
    <source>
        <dbReference type="Proteomes" id="UP000186004"/>
    </source>
</evidence>